<dbReference type="EMBL" id="LJVE01000025">
    <property type="protein sequence ID" value="KPL15057.1"/>
    <property type="molecule type" value="Genomic_DNA"/>
</dbReference>
<protein>
    <recommendedName>
        <fullName evidence="3">ArCR</fullName>
    </recommendedName>
</protein>
<dbReference type="InterPro" id="IPR003748">
    <property type="entry name" value="DUF169"/>
</dbReference>
<name>A0A0S8JYT1_UNCW3</name>
<evidence type="ECO:0000313" key="1">
    <source>
        <dbReference type="EMBL" id="KPL15057.1"/>
    </source>
</evidence>
<organism evidence="1 2">
    <name type="scientific">candidate division WOR_3 bacterium SM1_77</name>
    <dbReference type="NCBI Taxonomy" id="1703778"/>
    <lineage>
        <taxon>Bacteria</taxon>
        <taxon>Bacteria division WOR-3</taxon>
    </lineage>
</organism>
<dbReference type="Pfam" id="PF02596">
    <property type="entry name" value="DUF169"/>
    <property type="match status" value="1"/>
</dbReference>
<dbReference type="AlphaFoldDB" id="A0A0S8JYT1"/>
<accession>A0A0S8JYT1</accession>
<gene>
    <name evidence="1" type="ORF">AMJ74_02240</name>
</gene>
<comment type="caution">
    <text evidence="1">The sequence shown here is derived from an EMBL/GenBank/DDBJ whole genome shotgun (WGS) entry which is preliminary data.</text>
</comment>
<evidence type="ECO:0008006" key="3">
    <source>
        <dbReference type="Google" id="ProtNLM"/>
    </source>
</evidence>
<dbReference type="Proteomes" id="UP000050975">
    <property type="component" value="Unassembled WGS sequence"/>
</dbReference>
<proteinExistence type="predicted"/>
<sequence>MNKGLKEKFLRLWQKYFPGAELPIIFFYTDDEGRTKDCSTATEHRCVIANLTTVWQGTPLRLEADSVECSGGKRYLGFSQTLRPNFEYFLSYGIPGKLEGERYKKSPELVKRMMKKRIEFNAPKKFIVFKRFDLLKESENLDVVIFFAAPDTLAGLFTLASYDEVESGVMTPFGAGCGSIVLYPYLENKSKKPRCILGMFDPSARPYVPADVLSFAVPIDKFTRMVDNIEESFLITQTWAKIRQRIGEDRRRGLTL</sequence>
<reference evidence="1 2" key="1">
    <citation type="journal article" date="2015" name="Microbiome">
        <title>Genomic resolution of linkages in carbon, nitrogen, and sulfur cycling among widespread estuary sediment bacteria.</title>
        <authorList>
            <person name="Baker B.J."/>
            <person name="Lazar C.S."/>
            <person name="Teske A.P."/>
            <person name="Dick G.J."/>
        </authorList>
    </citation>
    <scope>NUCLEOTIDE SEQUENCE [LARGE SCALE GENOMIC DNA]</scope>
    <source>
        <strain evidence="1">SM1_77</strain>
    </source>
</reference>
<evidence type="ECO:0000313" key="2">
    <source>
        <dbReference type="Proteomes" id="UP000050975"/>
    </source>
</evidence>